<evidence type="ECO:0000256" key="2">
    <source>
        <dbReference type="SAM" id="Phobius"/>
    </source>
</evidence>
<dbReference type="Proteomes" id="UP000236724">
    <property type="component" value="Unassembled WGS sequence"/>
</dbReference>
<dbReference type="EMBL" id="FMSV02000094">
    <property type="protein sequence ID" value="SEH04730.1"/>
    <property type="molecule type" value="Genomic_DNA"/>
</dbReference>
<evidence type="ECO:0000313" key="5">
    <source>
        <dbReference type="Proteomes" id="UP000236724"/>
    </source>
</evidence>
<keyword evidence="1" id="KW-0175">Coiled coil</keyword>
<gene>
    <name evidence="4" type="ORF">MBHS_00580</name>
</gene>
<evidence type="ECO:0000256" key="1">
    <source>
        <dbReference type="SAM" id="Coils"/>
    </source>
</evidence>
<feature type="signal peptide" evidence="3">
    <location>
        <begin position="1"/>
        <end position="26"/>
    </location>
</feature>
<dbReference type="RefSeq" id="WP_103918771.1">
    <property type="nucleotide sequence ID" value="NZ_FMSV02000094.1"/>
</dbReference>
<keyword evidence="3" id="KW-0732">Signal</keyword>
<feature type="chain" id="PRO_5014828741" description="Mechanosensitive ion channel" evidence="3">
    <location>
        <begin position="27"/>
        <end position="754"/>
    </location>
</feature>
<keyword evidence="2" id="KW-0812">Transmembrane</keyword>
<reference evidence="4 5" key="1">
    <citation type="submission" date="2016-10" db="EMBL/GenBank/DDBJ databases">
        <authorList>
            <person name="de Groot N.N."/>
        </authorList>
    </citation>
    <scope>NUCLEOTIDE SEQUENCE [LARGE SCALE GENOMIC DNA]</scope>
    <source>
        <strain evidence="4">MBHS1</strain>
    </source>
</reference>
<accession>A0A1H6F3N7</accession>
<protein>
    <recommendedName>
        <fullName evidence="6">Mechanosensitive ion channel</fullName>
    </recommendedName>
</protein>
<sequence length="754" mass="86535">MFYILKRSIFLCFFSFLLLTQTLSYAEETLAATEPKKAIVLKVSEEAIASLTGQLSEEQFDLLKDKLLGQHFAQLDLSQLIPPTETEDAEQRISFSDEDMAKVRNSLTLYFEILGNIQLVAPLVKSSHTLKEKIKGIESALDGLMKKERETAEIEISDLKTQLENHSNSFKVVASQFDLENINFDRLPGMLADLGYEDMFYDVMHEALSTYIGHLKKVSNVQSIIDSLVEISDVTAQTEKKLRSAQTEEEKTAIAVELKKLRERKNNLQHDFTLTTTGIDTAALDEKTSKKINAEEELTKIFSPLIVGLTKFTEPVRRIEFLRSNITYYEQHVPKMRKGMEELDVLLVETQDETIKTRLMEERVHWEQQEKEFSAKLEVAKQQLIELENRKLSPLDAFDHFVQAVFSKRGFNIIFAVLIFFLTFIGMLLLRRLILLINPFNYIPKLHFIASLLDVALYLLSFIVATLVLMVSLYAAGEILALAIVTLILFGMAWAVRSALPKFVEQIKLLLGYGPVRQGERIIHEGIAWRVESIGIYSYLKNPLLTGGTLRLPVKDLIDMRSRPYDEEKETWFPCREEDYIVFVESKVWRKVAILTPQRITFDWYGVPETMPTTEFLEQRLLNLSRGPFWVGINFEIAYKHRHEILDKVLGQLETFLGEEFKSLPFFGERFLYPWVDVAGFTEASVTAMVWVQLESSAAEKYPSIAINMRRICLKAANTYDWEIKRFYAIEQEKPDGFDSSVKTVTTVDSTATG</sequence>
<evidence type="ECO:0000256" key="3">
    <source>
        <dbReference type="SAM" id="SignalP"/>
    </source>
</evidence>
<name>A0A1H6F3N7_9GAMM</name>
<keyword evidence="2" id="KW-0472">Membrane</keyword>
<keyword evidence="2" id="KW-1133">Transmembrane helix</keyword>
<organism evidence="4 5">
    <name type="scientific">Candidatus Venteria ishoeyi</name>
    <dbReference type="NCBI Taxonomy" id="1899563"/>
    <lineage>
        <taxon>Bacteria</taxon>
        <taxon>Pseudomonadati</taxon>
        <taxon>Pseudomonadota</taxon>
        <taxon>Gammaproteobacteria</taxon>
        <taxon>Thiotrichales</taxon>
        <taxon>Thiotrichaceae</taxon>
        <taxon>Venteria</taxon>
    </lineage>
</organism>
<feature type="transmembrane region" description="Helical" evidence="2">
    <location>
        <begin position="410"/>
        <end position="430"/>
    </location>
</feature>
<feature type="coiled-coil region" evidence="1">
    <location>
        <begin position="244"/>
        <end position="271"/>
    </location>
</feature>
<dbReference type="AlphaFoldDB" id="A0A1H6F3N7"/>
<feature type="transmembrane region" description="Helical" evidence="2">
    <location>
        <begin position="479"/>
        <end position="500"/>
    </location>
</feature>
<dbReference type="OrthoDB" id="227003at2"/>
<keyword evidence="5" id="KW-1185">Reference proteome</keyword>
<evidence type="ECO:0008006" key="6">
    <source>
        <dbReference type="Google" id="ProtNLM"/>
    </source>
</evidence>
<evidence type="ECO:0000313" key="4">
    <source>
        <dbReference type="EMBL" id="SEH04730.1"/>
    </source>
</evidence>
<proteinExistence type="predicted"/>
<feature type="transmembrane region" description="Helical" evidence="2">
    <location>
        <begin position="451"/>
        <end position="473"/>
    </location>
</feature>